<evidence type="ECO:0000256" key="7">
    <source>
        <dbReference type="SAM" id="Phobius"/>
    </source>
</evidence>
<feature type="transmembrane region" description="Helical" evidence="7">
    <location>
        <begin position="230"/>
        <end position="248"/>
    </location>
</feature>
<dbReference type="PROSITE" id="PS50850">
    <property type="entry name" value="MFS"/>
    <property type="match status" value="2"/>
</dbReference>
<evidence type="ECO:0000256" key="4">
    <source>
        <dbReference type="ARBA" id="ARBA00022692"/>
    </source>
</evidence>
<gene>
    <name evidence="9" type="ORF">UFOPK1421_00354</name>
</gene>
<accession>A0A6J6BAV3</accession>
<reference evidence="9" key="1">
    <citation type="submission" date="2020-05" db="EMBL/GenBank/DDBJ databases">
        <authorList>
            <person name="Chiriac C."/>
            <person name="Salcher M."/>
            <person name="Ghai R."/>
            <person name="Kavagutti S V."/>
        </authorList>
    </citation>
    <scope>NUCLEOTIDE SEQUENCE</scope>
</reference>
<feature type="transmembrane region" description="Helical" evidence="7">
    <location>
        <begin position="343"/>
        <end position="364"/>
    </location>
</feature>
<feature type="domain" description="Major facilitator superfamily (MFS) profile" evidence="8">
    <location>
        <begin position="192"/>
        <end position="387"/>
    </location>
</feature>
<feature type="transmembrane region" description="Helical" evidence="7">
    <location>
        <begin position="317"/>
        <end position="337"/>
    </location>
</feature>
<evidence type="ECO:0000256" key="3">
    <source>
        <dbReference type="ARBA" id="ARBA00022475"/>
    </source>
</evidence>
<keyword evidence="5 7" id="KW-1133">Transmembrane helix</keyword>
<feature type="transmembrane region" description="Helical" evidence="7">
    <location>
        <begin position="20"/>
        <end position="38"/>
    </location>
</feature>
<dbReference type="InterPro" id="IPR036259">
    <property type="entry name" value="MFS_trans_sf"/>
</dbReference>
<evidence type="ECO:0000313" key="9">
    <source>
        <dbReference type="EMBL" id="CAB4535995.1"/>
    </source>
</evidence>
<evidence type="ECO:0000256" key="5">
    <source>
        <dbReference type="ARBA" id="ARBA00022989"/>
    </source>
</evidence>
<dbReference type="InterPro" id="IPR010290">
    <property type="entry name" value="TM_effector"/>
</dbReference>
<keyword evidence="3" id="KW-1003">Cell membrane</keyword>
<dbReference type="Pfam" id="PF05977">
    <property type="entry name" value="MFS_3"/>
    <property type="match status" value="1"/>
</dbReference>
<proteinExistence type="predicted"/>
<feature type="transmembrane region" description="Helical" evidence="7">
    <location>
        <begin position="131"/>
        <end position="162"/>
    </location>
</feature>
<dbReference type="GO" id="GO:0005886">
    <property type="term" value="C:plasma membrane"/>
    <property type="evidence" value="ECO:0007669"/>
    <property type="project" value="UniProtKB-SubCell"/>
</dbReference>
<feature type="transmembrane region" description="Helical" evidence="7">
    <location>
        <begin position="287"/>
        <end position="305"/>
    </location>
</feature>
<feature type="transmembrane region" description="Helical" evidence="7">
    <location>
        <begin position="260"/>
        <end position="281"/>
    </location>
</feature>
<evidence type="ECO:0000256" key="1">
    <source>
        <dbReference type="ARBA" id="ARBA00004651"/>
    </source>
</evidence>
<sequence>MQLVAVPALLYDMTGSSTWLGVSSMAGLLPAVLLTPYAGVLADRMSRRKILLYTQSLQMLCAFILWTLYLTGSLRPMLIVTIGLVGGVATGFQTSAWQSYVPLLVPPEELLDAVKLNSVQFTLARAIGPGLAGIVISTLGTGAAIFINAVTYLLVISALFIARPKQVIAPASAGKVRDVIKVGGAFVWRNRPLRIAVFLAFLTSLCGQSLQHIAPAIADRIFDRPSTDNAGLLVALGLGALTSSFFSVAIGDRIQRSTRLLVALVLYSISTLLIPITSLYWVGLVAYFIGGLASLQSAVALNTLIQGTVPDHLRGRALSFYVLGILAGIPLGAFTLGRLADVFTMRIALFGDATVLLLAVIILISRGWLYDLNATKIDDVQITNTPT</sequence>
<feature type="transmembrane region" description="Helical" evidence="7">
    <location>
        <begin position="195"/>
        <end position="218"/>
    </location>
</feature>
<dbReference type="SUPFAM" id="SSF103473">
    <property type="entry name" value="MFS general substrate transporter"/>
    <property type="match status" value="1"/>
</dbReference>
<name>A0A6J6BAV3_9ZZZZ</name>
<dbReference type="GO" id="GO:0022857">
    <property type="term" value="F:transmembrane transporter activity"/>
    <property type="evidence" value="ECO:0007669"/>
    <property type="project" value="InterPro"/>
</dbReference>
<dbReference type="EMBL" id="CAEZSL010000024">
    <property type="protein sequence ID" value="CAB4535995.1"/>
    <property type="molecule type" value="Genomic_DNA"/>
</dbReference>
<dbReference type="CDD" id="cd06173">
    <property type="entry name" value="MFS_MefA_like"/>
    <property type="match status" value="1"/>
</dbReference>
<feature type="domain" description="Major facilitator superfamily (MFS) profile" evidence="8">
    <location>
        <begin position="1"/>
        <end position="166"/>
    </location>
</feature>
<evidence type="ECO:0000259" key="8">
    <source>
        <dbReference type="PROSITE" id="PS50850"/>
    </source>
</evidence>
<comment type="subcellular location">
    <subcellularLocation>
        <location evidence="1">Cell membrane</location>
        <topology evidence="1">Multi-pass membrane protein</topology>
    </subcellularLocation>
</comment>
<keyword evidence="2" id="KW-0813">Transport</keyword>
<dbReference type="PANTHER" id="PTHR23513:SF6">
    <property type="entry name" value="MAJOR FACILITATOR SUPERFAMILY ASSOCIATED DOMAIN-CONTAINING PROTEIN"/>
    <property type="match status" value="1"/>
</dbReference>
<evidence type="ECO:0000256" key="6">
    <source>
        <dbReference type="ARBA" id="ARBA00023136"/>
    </source>
</evidence>
<evidence type="ECO:0000256" key="2">
    <source>
        <dbReference type="ARBA" id="ARBA00022448"/>
    </source>
</evidence>
<dbReference type="AlphaFoldDB" id="A0A6J6BAV3"/>
<keyword evidence="6 7" id="KW-0472">Membrane</keyword>
<dbReference type="Gene3D" id="1.20.1250.20">
    <property type="entry name" value="MFS general substrate transporter like domains"/>
    <property type="match status" value="1"/>
</dbReference>
<dbReference type="InterPro" id="IPR020846">
    <property type="entry name" value="MFS_dom"/>
</dbReference>
<dbReference type="PANTHER" id="PTHR23513">
    <property type="entry name" value="INTEGRAL MEMBRANE EFFLUX PROTEIN-RELATED"/>
    <property type="match status" value="1"/>
</dbReference>
<protein>
    <submittedName>
        <fullName evidence="9">Unannotated protein</fullName>
    </submittedName>
</protein>
<organism evidence="9">
    <name type="scientific">freshwater metagenome</name>
    <dbReference type="NCBI Taxonomy" id="449393"/>
    <lineage>
        <taxon>unclassified sequences</taxon>
        <taxon>metagenomes</taxon>
        <taxon>ecological metagenomes</taxon>
    </lineage>
</organism>
<keyword evidence="4 7" id="KW-0812">Transmembrane</keyword>